<reference evidence="1 2" key="1">
    <citation type="journal article" date="2013" name="BMC Microbiol.">
        <title>Identification of the type II cytochrome c maturation pathway in anammox bacteria by comparative genomics.</title>
        <authorList>
            <person name="Ferousi C."/>
            <person name="Speth D.R."/>
            <person name="Reimann J."/>
            <person name="Op den Camp H.J."/>
            <person name="Allen J.W."/>
            <person name="Keltjens J.T."/>
            <person name="Jetten M.S."/>
        </authorList>
    </citation>
    <scope>NUCLEOTIDE SEQUENCE [LARGE SCALE GENOMIC DNA]</scope>
    <source>
        <strain evidence="1">RU1</strain>
    </source>
</reference>
<organism evidence="1 2">
    <name type="scientific">Candidatus Brocadia fulgida</name>
    <dbReference type="NCBI Taxonomy" id="380242"/>
    <lineage>
        <taxon>Bacteria</taxon>
        <taxon>Pseudomonadati</taxon>
        <taxon>Planctomycetota</taxon>
        <taxon>Candidatus Brocadiia</taxon>
        <taxon>Candidatus Brocadiales</taxon>
        <taxon>Candidatus Brocadiaceae</taxon>
        <taxon>Candidatus Brocadia</taxon>
    </lineage>
</organism>
<dbReference type="Proteomes" id="UP000034954">
    <property type="component" value="Unassembled WGS sequence"/>
</dbReference>
<keyword evidence="2" id="KW-1185">Reference proteome</keyword>
<comment type="caution">
    <text evidence="1">The sequence shown here is derived from an EMBL/GenBank/DDBJ whole genome shotgun (WGS) entry which is preliminary data.</text>
</comment>
<dbReference type="EMBL" id="LAQJ01000158">
    <property type="protein sequence ID" value="KKO19751.1"/>
    <property type="molecule type" value="Genomic_DNA"/>
</dbReference>
<dbReference type="AlphaFoldDB" id="A0A0M2UXR1"/>
<protein>
    <submittedName>
        <fullName evidence="1">Uncharacterized protein</fullName>
    </submittedName>
</protein>
<proteinExistence type="predicted"/>
<name>A0A0M2UXR1_9BACT</name>
<gene>
    <name evidence="1" type="ORF">BROFUL_01527</name>
</gene>
<evidence type="ECO:0000313" key="2">
    <source>
        <dbReference type="Proteomes" id="UP000034954"/>
    </source>
</evidence>
<sequence>MSGPTITTWNRLEPRPRTNRDLSLKRGVEARVRDPLWFLARQWQVGEFIGEDAASPIFIQFNATISRFEAWLPGEGGEVPLLGDFNHTTKPMEALVNHEPFTPDISTCVELGQRLETYLNKLTLGDREKLAVREAFKIAFPIPQGSSIRLNKRLFDFSVENPQQDPDRNLMAGELVPDEFVDIFRNKNISLSNNSFAQWKGSGVQWKTHWVIKDLNNSEIYALVSFAEFPNRWWVYKAQIIDQETQDFLCVCANSSIDGVTVYQALGSADDIIAKFPAEVTIFYQGRDEVVPIITLFEDQQKKDELISALSAFQGWVEKVFGKEIDRKDSKNWKANRLEYQAKFLATTPDNEIVTFSADPSRKGLYDWYTFEQMDSIRDRQPGETEQINRTVIPTNVNFRGMAHSRFWQFENRLVNFGNIEPGKIDLAKLAVIDFMLIHGIDWYVLPFTQELGTLCKITTLEVHDVFGGKVSIERADKEEFSENRRWSMFSTSLQNDGNRFADYFILPPSIVTAVRKGEEIEEVRFIRDEMANMVWAIEHTTENGIGNPWLGHERFIEGKPKAKEKDQNTEQAKLLRYIIQTTVPDHWIPFVPVHKSDGDNRAIILERAAMLDLVDRPYLQPGVGEQINRFVLPSYGRILNPSIRLLNPSIQKENYCILEEEIPRAGVQVTRQAYLCRWVDGSTHLWIGRTKRVGRGEGSSNLRFDIAK</sequence>
<accession>A0A0M2UXR1</accession>
<evidence type="ECO:0000313" key="1">
    <source>
        <dbReference type="EMBL" id="KKO19751.1"/>
    </source>
</evidence>
<dbReference type="PATRIC" id="fig|380242.3.peg.1888"/>